<dbReference type="EMBL" id="BMNK01000002">
    <property type="protein sequence ID" value="GGP04073.1"/>
    <property type="molecule type" value="Genomic_DNA"/>
</dbReference>
<reference evidence="1" key="2">
    <citation type="submission" date="2020-09" db="EMBL/GenBank/DDBJ databases">
        <authorList>
            <person name="Sun Q."/>
            <person name="Zhou Y."/>
        </authorList>
    </citation>
    <scope>NUCLEOTIDE SEQUENCE</scope>
    <source>
        <strain evidence="1">CGMCC 4.7430</strain>
    </source>
</reference>
<evidence type="ECO:0000313" key="2">
    <source>
        <dbReference type="Proteomes" id="UP000660745"/>
    </source>
</evidence>
<gene>
    <name evidence="1" type="ORF">GCM10012278_17920</name>
</gene>
<sequence>MTPVKSFLIEVQGVIYSDKSTSVLLEVPKGGDEMLTSGYQTFNGGGCRRRRCGCGGGRWGWGGGWGGGWRRSSWWW</sequence>
<reference evidence="1" key="1">
    <citation type="journal article" date="2014" name="Int. J. Syst. Evol. Microbiol.">
        <title>Complete genome sequence of Corynebacterium casei LMG S-19264T (=DSM 44701T), isolated from a smear-ripened cheese.</title>
        <authorList>
            <consortium name="US DOE Joint Genome Institute (JGI-PGF)"/>
            <person name="Walter F."/>
            <person name="Albersmeier A."/>
            <person name="Kalinowski J."/>
            <person name="Ruckert C."/>
        </authorList>
    </citation>
    <scope>NUCLEOTIDE SEQUENCE</scope>
    <source>
        <strain evidence="1">CGMCC 4.7430</strain>
    </source>
</reference>
<organism evidence="1 2">
    <name type="scientific">Nonomuraea glycinis</name>
    <dbReference type="NCBI Taxonomy" id="2047744"/>
    <lineage>
        <taxon>Bacteria</taxon>
        <taxon>Bacillati</taxon>
        <taxon>Actinomycetota</taxon>
        <taxon>Actinomycetes</taxon>
        <taxon>Streptosporangiales</taxon>
        <taxon>Streptosporangiaceae</taxon>
        <taxon>Nonomuraea</taxon>
    </lineage>
</organism>
<accession>A0A918A438</accession>
<name>A0A918A438_9ACTN</name>
<evidence type="ECO:0000313" key="1">
    <source>
        <dbReference type="EMBL" id="GGP04073.1"/>
    </source>
</evidence>
<dbReference type="AlphaFoldDB" id="A0A918A438"/>
<protein>
    <submittedName>
        <fullName evidence="1">Uncharacterized protein</fullName>
    </submittedName>
</protein>
<proteinExistence type="predicted"/>
<comment type="caution">
    <text evidence="1">The sequence shown here is derived from an EMBL/GenBank/DDBJ whole genome shotgun (WGS) entry which is preliminary data.</text>
</comment>
<keyword evidence="2" id="KW-1185">Reference proteome</keyword>
<dbReference type="Proteomes" id="UP000660745">
    <property type="component" value="Unassembled WGS sequence"/>
</dbReference>